<dbReference type="Proteomes" id="UP000219922">
    <property type="component" value="Unassembled WGS sequence"/>
</dbReference>
<protein>
    <submittedName>
        <fullName evidence="2">Uncharacterized protein</fullName>
    </submittedName>
</protein>
<feature type="transmembrane region" description="Helical" evidence="1">
    <location>
        <begin position="12"/>
        <end position="34"/>
    </location>
</feature>
<dbReference type="EMBL" id="NVMX01000045">
    <property type="protein sequence ID" value="PDZ96013.1"/>
    <property type="molecule type" value="Genomic_DNA"/>
</dbReference>
<evidence type="ECO:0000256" key="1">
    <source>
        <dbReference type="SAM" id="Phobius"/>
    </source>
</evidence>
<gene>
    <name evidence="2" type="ORF">CON36_25130</name>
</gene>
<comment type="caution">
    <text evidence="2">The sequence shown here is derived from an EMBL/GenBank/DDBJ whole genome shotgun (WGS) entry which is preliminary data.</text>
</comment>
<dbReference type="AlphaFoldDB" id="A0A9X6SVT3"/>
<keyword evidence="1" id="KW-0472">Membrane</keyword>
<organism evidence="2 3">
    <name type="scientific">Bacillus cereus</name>
    <dbReference type="NCBI Taxonomy" id="1396"/>
    <lineage>
        <taxon>Bacteria</taxon>
        <taxon>Bacillati</taxon>
        <taxon>Bacillota</taxon>
        <taxon>Bacilli</taxon>
        <taxon>Bacillales</taxon>
        <taxon>Bacillaceae</taxon>
        <taxon>Bacillus</taxon>
        <taxon>Bacillus cereus group</taxon>
    </lineage>
</organism>
<name>A0A9X6SVT3_BACCE</name>
<keyword evidence="1" id="KW-1133">Transmembrane helix</keyword>
<keyword evidence="1" id="KW-0812">Transmembrane</keyword>
<reference evidence="2 3" key="1">
    <citation type="submission" date="2017-09" db="EMBL/GenBank/DDBJ databases">
        <title>Large-scale bioinformatics analysis of Bacillus genomes uncovers conserved roles of natural products in bacterial physiology.</title>
        <authorList>
            <consortium name="Agbiome Team Llc"/>
            <person name="Bleich R.M."/>
            <person name="Grubbs K.J."/>
            <person name="Santa Maria K.C."/>
            <person name="Allen S.E."/>
            <person name="Farag S."/>
            <person name="Shank E.A."/>
            <person name="Bowers A."/>
        </authorList>
    </citation>
    <scope>NUCLEOTIDE SEQUENCE [LARGE SCALE GENOMIC DNA]</scope>
    <source>
        <strain evidence="2 3">AFS092789</strain>
    </source>
</reference>
<evidence type="ECO:0000313" key="2">
    <source>
        <dbReference type="EMBL" id="PDZ96013.1"/>
    </source>
</evidence>
<accession>A0A9X6SVT3</accession>
<evidence type="ECO:0000313" key="3">
    <source>
        <dbReference type="Proteomes" id="UP000219922"/>
    </source>
</evidence>
<proteinExistence type="predicted"/>
<sequence>MKVFKKFIRNEQGLSVIESVLITAVIGAVIFALGPSLRQAFVGTPDNPGIGTNMVQHQTAGLDESSKNVKVLKGCQTIGSITPDKCASLENSK</sequence>
<dbReference type="RefSeq" id="WP_098005970.1">
    <property type="nucleotide sequence ID" value="NZ_JAWLRU010000002.1"/>
</dbReference>